<reference evidence="3 4" key="1">
    <citation type="journal article" date="2016" name="Genome Biol. Evol.">
        <title>Divergent and convergent evolution of fungal pathogenicity.</title>
        <authorList>
            <person name="Shang Y."/>
            <person name="Xiao G."/>
            <person name="Zheng P."/>
            <person name="Cen K."/>
            <person name="Zhan S."/>
            <person name="Wang C."/>
        </authorList>
    </citation>
    <scope>NUCLEOTIDE SEQUENCE [LARGE SCALE GENOMIC DNA]</scope>
    <source>
        <strain evidence="3 4">RCEF 2490</strain>
    </source>
</reference>
<feature type="region of interest" description="Disordered" evidence="1">
    <location>
        <begin position="150"/>
        <end position="189"/>
    </location>
</feature>
<dbReference type="InterPro" id="IPR013087">
    <property type="entry name" value="Znf_C2H2_type"/>
</dbReference>
<gene>
    <name evidence="3" type="ORF">AAL_04177</name>
</gene>
<evidence type="ECO:0000313" key="3">
    <source>
        <dbReference type="EMBL" id="KZZ95881.1"/>
    </source>
</evidence>
<feature type="compositionally biased region" description="Low complexity" evidence="1">
    <location>
        <begin position="314"/>
        <end position="323"/>
    </location>
</feature>
<evidence type="ECO:0000259" key="2">
    <source>
        <dbReference type="SMART" id="SM00355"/>
    </source>
</evidence>
<feature type="domain" description="C2H2-type" evidence="2">
    <location>
        <begin position="238"/>
        <end position="264"/>
    </location>
</feature>
<dbReference type="Pfam" id="PF26177">
    <property type="entry name" value="zf_C2H2_17_1st"/>
    <property type="match status" value="1"/>
</dbReference>
<feature type="domain" description="C2H2-type" evidence="2">
    <location>
        <begin position="274"/>
        <end position="304"/>
    </location>
</feature>
<feature type="compositionally biased region" description="Low complexity" evidence="1">
    <location>
        <begin position="342"/>
        <end position="361"/>
    </location>
</feature>
<dbReference type="Proteomes" id="UP000078544">
    <property type="component" value="Unassembled WGS sequence"/>
</dbReference>
<dbReference type="GO" id="GO:0003677">
    <property type="term" value="F:DNA binding"/>
    <property type="evidence" value="ECO:0007669"/>
    <property type="project" value="UniProtKB-KW"/>
</dbReference>
<dbReference type="InterPro" id="IPR059009">
    <property type="entry name" value="Znf_C2H2_17_1st"/>
</dbReference>
<comment type="caution">
    <text evidence="3">The sequence shown here is derived from an EMBL/GenBank/DDBJ whole genome shotgun (WGS) entry which is preliminary data.</text>
</comment>
<evidence type="ECO:0000256" key="1">
    <source>
        <dbReference type="SAM" id="MobiDB-lite"/>
    </source>
</evidence>
<dbReference type="STRING" id="1081109.A0A168BXR1"/>
<sequence length="451" mass="49198">MSRVDSSRSSSSSLSQSSRMSKGKISSSRNVSRAAAVTAPIVGENPCLMVPADANPVSSQMYWPGLSPDMNIGSGNVYNVTTCSPLHMAPAHMHLGLEAVLPENSSPGSWEYFSSSMSRNSSPATIDEAWLSSTRSSNASDILIKSPSTDRKISVASSTGRDKVRPDDGLSLGAGLPGRRHGSDGEASARDHELYKNAAPGPDGLFHCPWEGQASCNHKAEKLKCNYDKFVDSHLKPYRCKAEACEGARFSSTACLLRHEREAHGLHGHGEKPYLCIHEGCERAMIGNGFPRQWNLRDHMKRVHNDHGCGGGSPPSVSAGAVPKGNRKRKTEAVAEQKPKHQQQQQQQQQQTPQQQHQQQQNASRKAVLRGVPPAKPKPLPSKPLLEVWLDQRREVECMIRGLHKPDDARSLKQIDDVQKRLTQMAKLTKELNPVAALVLAEKPRHPGATG</sequence>
<evidence type="ECO:0000313" key="4">
    <source>
        <dbReference type="Proteomes" id="UP000078544"/>
    </source>
</evidence>
<keyword evidence="3" id="KW-0238">DNA-binding</keyword>
<feature type="region of interest" description="Disordered" evidence="1">
    <location>
        <begin position="305"/>
        <end position="380"/>
    </location>
</feature>
<protein>
    <submittedName>
        <fullName evidence="3">Zinc finger, C2H2-type/integrase, DNA-binding protein</fullName>
    </submittedName>
</protein>
<dbReference type="Gene3D" id="3.30.160.60">
    <property type="entry name" value="Classic Zinc Finger"/>
    <property type="match status" value="1"/>
</dbReference>
<accession>A0A168BXR1</accession>
<dbReference type="AlphaFoldDB" id="A0A168BXR1"/>
<feature type="region of interest" description="Disordered" evidence="1">
    <location>
        <begin position="1"/>
        <end position="29"/>
    </location>
</feature>
<dbReference type="InterPro" id="IPR059095">
    <property type="entry name" value="Znf_C2H2_17_2nd"/>
</dbReference>
<dbReference type="EMBL" id="AZGY01000008">
    <property type="protein sequence ID" value="KZZ95881.1"/>
    <property type="molecule type" value="Genomic_DNA"/>
</dbReference>
<proteinExistence type="predicted"/>
<keyword evidence="4" id="KW-1185">Reference proteome</keyword>
<dbReference type="OrthoDB" id="5062908at2759"/>
<organism evidence="3 4">
    <name type="scientific">Moelleriella libera RCEF 2490</name>
    <dbReference type="NCBI Taxonomy" id="1081109"/>
    <lineage>
        <taxon>Eukaryota</taxon>
        <taxon>Fungi</taxon>
        <taxon>Dikarya</taxon>
        <taxon>Ascomycota</taxon>
        <taxon>Pezizomycotina</taxon>
        <taxon>Sordariomycetes</taxon>
        <taxon>Hypocreomycetidae</taxon>
        <taxon>Hypocreales</taxon>
        <taxon>Clavicipitaceae</taxon>
        <taxon>Moelleriella</taxon>
    </lineage>
</organism>
<name>A0A168BXR1_9HYPO</name>
<dbReference type="Pfam" id="PF26176">
    <property type="entry name" value="zf_C2H2_17_2"/>
    <property type="match status" value="1"/>
</dbReference>
<dbReference type="SMART" id="SM00355">
    <property type="entry name" value="ZnF_C2H2"/>
    <property type="match status" value="2"/>
</dbReference>